<dbReference type="OrthoDB" id="7597308at2"/>
<reference evidence="1 2" key="1">
    <citation type="submission" date="2016-10" db="EMBL/GenBank/DDBJ databases">
        <authorList>
            <person name="de Groot N.N."/>
        </authorList>
    </citation>
    <scope>NUCLEOTIDE SEQUENCE [LARGE SCALE GENOMIC DNA]</scope>
    <source>
        <strain evidence="1 2">CGMCC 1.9157</strain>
    </source>
</reference>
<dbReference type="AlphaFoldDB" id="A0A1I5E3X0"/>
<evidence type="ECO:0000313" key="1">
    <source>
        <dbReference type="EMBL" id="SFO06244.1"/>
    </source>
</evidence>
<name>A0A1I5E3X0_9HYPH</name>
<dbReference type="EMBL" id="FOVR01000003">
    <property type="protein sequence ID" value="SFO06244.1"/>
    <property type="molecule type" value="Genomic_DNA"/>
</dbReference>
<protein>
    <submittedName>
        <fullName evidence="1">Uncharacterized protein</fullName>
    </submittedName>
</protein>
<evidence type="ECO:0000313" key="2">
    <source>
        <dbReference type="Proteomes" id="UP000199236"/>
    </source>
</evidence>
<accession>A0A1I5E3X0</accession>
<organism evidence="1 2">
    <name type="scientific">Cohaesibacter marisflavi</name>
    <dbReference type="NCBI Taxonomy" id="655353"/>
    <lineage>
        <taxon>Bacteria</taxon>
        <taxon>Pseudomonadati</taxon>
        <taxon>Pseudomonadota</taxon>
        <taxon>Alphaproteobacteria</taxon>
        <taxon>Hyphomicrobiales</taxon>
        <taxon>Cohaesibacteraceae</taxon>
    </lineage>
</organism>
<keyword evidence="2" id="KW-1185">Reference proteome</keyword>
<sequence>MRDKTNTAKSSKEEVAYKLAQQIFSFEAANNVAPKGDGKAFREYYLDLYAECLVATGGSTRRKT</sequence>
<gene>
    <name evidence="1" type="ORF">SAMN04488056_10320</name>
</gene>
<dbReference type="RefSeq" id="WP_139229221.1">
    <property type="nucleotide sequence ID" value="NZ_FOVR01000003.1"/>
</dbReference>
<proteinExistence type="predicted"/>
<dbReference type="Proteomes" id="UP000199236">
    <property type="component" value="Unassembled WGS sequence"/>
</dbReference>